<feature type="binding site" evidence="6">
    <location>
        <position position="10"/>
    </location>
    <ligand>
        <name>FMN</name>
        <dbReference type="ChEBI" id="CHEBI:58210"/>
    </ligand>
</feature>
<dbReference type="InterPro" id="IPR050104">
    <property type="entry name" value="FMN-dep_NADH:Q_OxRdtase_AzoR1"/>
</dbReference>
<dbReference type="PANTHER" id="PTHR43741">
    <property type="entry name" value="FMN-DEPENDENT NADH-AZOREDUCTASE 1"/>
    <property type="match status" value="1"/>
</dbReference>
<sequence>MSTALVITSSALGEASVSSQLVEETVARLRSHDPALRVIARDLGRNPVPHLDIDSAAALRGAEPSNYAQVNALSLSNDLIAELKTADTLVIGAPMYNFGMPSTLKAWFDHVLRAGITFSYSESGPEGLIKGKRAFVVESRGGLYSEGPAQPMDSQEPHLRNLLAFMGITDVTFLRAEKLAFGPEAREQAIEAVRQQIGKTVGEACRKAA</sequence>
<dbReference type="Gene3D" id="3.40.50.360">
    <property type="match status" value="1"/>
</dbReference>
<evidence type="ECO:0000256" key="5">
    <source>
        <dbReference type="ARBA" id="ARBA00048542"/>
    </source>
</evidence>
<keyword evidence="4 6" id="KW-0520">NAD</keyword>
<feature type="binding site" evidence="6">
    <location>
        <begin position="16"/>
        <end position="18"/>
    </location>
    <ligand>
        <name>FMN</name>
        <dbReference type="ChEBI" id="CHEBI:58210"/>
    </ligand>
</feature>
<evidence type="ECO:0000256" key="2">
    <source>
        <dbReference type="ARBA" id="ARBA00022643"/>
    </source>
</evidence>
<dbReference type="EC" id="1.6.5.-" evidence="6"/>
<geneLocation type="plasmid" evidence="8 9">
    <name>pR24_2</name>
</geneLocation>
<dbReference type="SUPFAM" id="SSF52218">
    <property type="entry name" value="Flavoproteins"/>
    <property type="match status" value="1"/>
</dbReference>
<keyword evidence="2 6" id="KW-0288">FMN</keyword>
<feature type="domain" description="Flavodoxin-like fold" evidence="7">
    <location>
        <begin position="3"/>
        <end position="199"/>
    </location>
</feature>
<accession>A0ABY5S2L6</accession>
<name>A0ABY5S2L6_9HYPH</name>
<evidence type="ECO:0000256" key="3">
    <source>
        <dbReference type="ARBA" id="ARBA00023002"/>
    </source>
</evidence>
<evidence type="ECO:0000313" key="9">
    <source>
        <dbReference type="Proteomes" id="UP001017257"/>
    </source>
</evidence>
<dbReference type="Proteomes" id="UP001017257">
    <property type="component" value="Plasmid pR24_2"/>
</dbReference>
<reference evidence="8" key="1">
    <citation type="submission" date="2022-08" db="EMBL/GenBank/DDBJ databases">
        <title>Microvirga terrae sp. nov., isolated from soil.</title>
        <authorList>
            <person name="Kim K.H."/>
            <person name="Seo Y.L."/>
            <person name="Kim J.M."/>
            <person name="Lee J.K."/>
            <person name="Han D.M."/>
            <person name="Jeon C.O."/>
        </authorList>
    </citation>
    <scope>NUCLEOTIDE SEQUENCE</scope>
    <source>
        <strain evidence="8">R24</strain>
        <plasmid evidence="8">pR24_2</plasmid>
    </source>
</reference>
<evidence type="ECO:0000256" key="6">
    <source>
        <dbReference type="HAMAP-Rule" id="MF_01216"/>
    </source>
</evidence>
<comment type="function">
    <text evidence="6">Quinone reductase that provides resistance to thiol-specific stress caused by electrophilic quinones.</text>
</comment>
<feature type="binding site" evidence="6">
    <location>
        <begin position="95"/>
        <end position="98"/>
    </location>
    <ligand>
        <name>FMN</name>
        <dbReference type="ChEBI" id="CHEBI:58210"/>
    </ligand>
</feature>
<comment type="similarity">
    <text evidence="6">Belongs to the azoreductase type 1 family.</text>
</comment>
<dbReference type="InterPro" id="IPR003680">
    <property type="entry name" value="Flavodoxin_fold"/>
</dbReference>
<comment type="catalytic activity">
    <reaction evidence="5">
        <text>N,N-dimethyl-1,4-phenylenediamine + anthranilate + 2 NAD(+) = 2-(4-dimethylaminophenyl)diazenylbenzoate + 2 NADH + 2 H(+)</text>
        <dbReference type="Rhea" id="RHEA:55872"/>
        <dbReference type="ChEBI" id="CHEBI:15378"/>
        <dbReference type="ChEBI" id="CHEBI:15783"/>
        <dbReference type="ChEBI" id="CHEBI:16567"/>
        <dbReference type="ChEBI" id="CHEBI:57540"/>
        <dbReference type="ChEBI" id="CHEBI:57945"/>
        <dbReference type="ChEBI" id="CHEBI:71579"/>
        <dbReference type="EC" id="1.7.1.17"/>
    </reaction>
    <physiologicalReaction direction="right-to-left" evidence="5">
        <dbReference type="Rhea" id="RHEA:55874"/>
    </physiologicalReaction>
</comment>
<keyword evidence="1 6" id="KW-0285">Flavoprotein</keyword>
<dbReference type="InterPro" id="IPR023048">
    <property type="entry name" value="NADH:quinone_OxRdtase_FMN_depd"/>
</dbReference>
<keyword evidence="8" id="KW-0614">Plasmid</keyword>
<keyword evidence="9" id="KW-1185">Reference proteome</keyword>
<protein>
    <recommendedName>
        <fullName evidence="6">FMN dependent NADH:quinone oxidoreductase</fullName>
        <ecNumber evidence="6">1.6.5.-</ecNumber>
    </recommendedName>
    <alternativeName>
        <fullName evidence="6">Azo-dye reductase</fullName>
    </alternativeName>
    <alternativeName>
        <fullName evidence="6">FMN-dependent NADH-azo compound oxidoreductase</fullName>
    </alternativeName>
    <alternativeName>
        <fullName evidence="6">FMN-dependent NADH-azoreductase</fullName>
        <ecNumber evidence="6">1.7.1.17</ecNumber>
    </alternativeName>
</protein>
<proteinExistence type="inferred from homology"/>
<dbReference type="RefSeq" id="WP_173949731.1">
    <property type="nucleotide sequence ID" value="NZ_CP102847.1"/>
</dbReference>
<dbReference type="InterPro" id="IPR029039">
    <property type="entry name" value="Flavoprotein-like_sf"/>
</dbReference>
<keyword evidence="3 6" id="KW-0560">Oxidoreductase</keyword>
<comment type="subunit">
    <text evidence="6">Homodimer.</text>
</comment>
<feature type="binding site" evidence="6">
    <location>
        <begin position="139"/>
        <end position="142"/>
    </location>
    <ligand>
        <name>FMN</name>
        <dbReference type="ChEBI" id="CHEBI:58210"/>
    </ligand>
</feature>
<dbReference type="HAMAP" id="MF_01216">
    <property type="entry name" value="Azoreductase_type1"/>
    <property type="match status" value="1"/>
</dbReference>
<dbReference type="PANTHER" id="PTHR43741:SF2">
    <property type="entry name" value="FMN-DEPENDENT NADH:QUINONE OXIDOREDUCTASE"/>
    <property type="match status" value="1"/>
</dbReference>
<organism evidence="8 9">
    <name type="scientific">Microvirga terrae</name>
    <dbReference type="NCBI Taxonomy" id="2740529"/>
    <lineage>
        <taxon>Bacteria</taxon>
        <taxon>Pseudomonadati</taxon>
        <taxon>Pseudomonadota</taxon>
        <taxon>Alphaproteobacteria</taxon>
        <taxon>Hyphomicrobiales</taxon>
        <taxon>Methylobacteriaceae</taxon>
        <taxon>Microvirga</taxon>
    </lineage>
</organism>
<comment type="catalytic activity">
    <reaction evidence="6">
        <text>2 a quinone + NADH + H(+) = 2 a 1,4-benzosemiquinone + NAD(+)</text>
        <dbReference type="Rhea" id="RHEA:65952"/>
        <dbReference type="ChEBI" id="CHEBI:15378"/>
        <dbReference type="ChEBI" id="CHEBI:57540"/>
        <dbReference type="ChEBI" id="CHEBI:57945"/>
        <dbReference type="ChEBI" id="CHEBI:132124"/>
        <dbReference type="ChEBI" id="CHEBI:134225"/>
    </reaction>
</comment>
<comment type="function">
    <text evidence="6">Also exhibits azoreductase activity. Catalyzes the reductive cleavage of the azo bond in aromatic azo compounds to the corresponding amines.</text>
</comment>
<evidence type="ECO:0000256" key="4">
    <source>
        <dbReference type="ARBA" id="ARBA00023027"/>
    </source>
</evidence>
<evidence type="ECO:0000259" key="7">
    <source>
        <dbReference type="Pfam" id="PF02525"/>
    </source>
</evidence>
<gene>
    <name evidence="6" type="primary">azoR</name>
    <name evidence="8" type="ORF">HPT29_027940</name>
</gene>
<evidence type="ECO:0000256" key="1">
    <source>
        <dbReference type="ARBA" id="ARBA00022630"/>
    </source>
</evidence>
<comment type="cofactor">
    <cofactor evidence="6">
        <name>FMN</name>
        <dbReference type="ChEBI" id="CHEBI:58210"/>
    </cofactor>
    <text evidence="6">Binds 1 FMN per subunit.</text>
</comment>
<dbReference type="EMBL" id="CP102847">
    <property type="protein sequence ID" value="UVF22647.1"/>
    <property type="molecule type" value="Genomic_DNA"/>
</dbReference>
<dbReference type="EC" id="1.7.1.17" evidence="6"/>
<evidence type="ECO:0000313" key="8">
    <source>
        <dbReference type="EMBL" id="UVF22647.1"/>
    </source>
</evidence>
<dbReference type="Pfam" id="PF02525">
    <property type="entry name" value="Flavodoxin_2"/>
    <property type="match status" value="1"/>
</dbReference>